<dbReference type="Pfam" id="PF00209">
    <property type="entry name" value="SNF"/>
    <property type="match status" value="1"/>
</dbReference>
<dbReference type="GO" id="GO:0046872">
    <property type="term" value="F:metal ion binding"/>
    <property type="evidence" value="ECO:0007669"/>
    <property type="project" value="UniProtKB-KW"/>
</dbReference>
<dbReference type="EMBL" id="PZQS01000004">
    <property type="protein sequence ID" value="PVD32868.1"/>
    <property type="molecule type" value="Genomic_DNA"/>
</dbReference>
<comment type="subcellular location">
    <subcellularLocation>
        <location evidence="1">Membrane</location>
        <topology evidence="1">Multi-pass membrane protein</topology>
    </subcellularLocation>
</comment>
<evidence type="ECO:0000256" key="5">
    <source>
        <dbReference type="ARBA" id="ARBA00023136"/>
    </source>
</evidence>
<dbReference type="PANTHER" id="PTHR11616:SF279">
    <property type="entry name" value="SODIUM-DEPENDENT SEROTONIN TRANSPORTER"/>
    <property type="match status" value="1"/>
</dbReference>
<feature type="transmembrane region" description="Helical" evidence="8">
    <location>
        <begin position="353"/>
        <end position="379"/>
    </location>
</feature>
<feature type="disulfide bond" evidence="7">
    <location>
        <begin position="93"/>
        <end position="102"/>
    </location>
</feature>
<dbReference type="SUPFAM" id="SSF161070">
    <property type="entry name" value="SNF-like"/>
    <property type="match status" value="1"/>
</dbReference>
<sequence length="531" mass="59140">MFHLRNTVPSQLTLHLRETDETSRFVEDGEDDRQTWDKKLVCTKYCLVVVAPGVGFGICVAATFVGAYYNTIIAWSVYYLIISLRSSLLFASCDNDWNTPACIAPSDISNRSNTSASSATEFFNYHVLEIQKSAGIEDLGNIRWQLLLCLLFVFVIVFLCCCKGTKSTGKAVWITATLPFLVLFVLLCRGLTLPGAFTGVKYYLEPDFSRLAALEVWVDAATQIFFSLGPGFGALIALSSYNKFHNNCVRDAILTSCINCGTSFFAGVVVFSVLGYMAHMQGTTVDSVATHGPGLVFIVYAEAISTLTGSVFWAIIFFLMLITLGLDSTFGGLEGVMTALADQFGFFRKRRTLTVAVVCGYCFLLSLPTVTYGGNYFIYLMDTHAAPISLLFICFTEVIAVNWFYGVRNFADDIESMLGKRPCVFWMACWVVVCPAGLLILFLLSLISYEKLQLDDYVYPGWAELVGWLVTSLSISCIPLYILYNFWMSTGSFWQRWRQMTKPILRSENCSEDHVVAKFNSSGTSSSHFQL</sequence>
<dbReference type="GO" id="GO:0006865">
    <property type="term" value="P:amino acid transport"/>
    <property type="evidence" value="ECO:0007669"/>
    <property type="project" value="TreeGrafter"/>
</dbReference>
<feature type="binding site" evidence="6">
    <location>
        <position position="259"/>
    </location>
    <ligand>
        <name>Na(+)</name>
        <dbReference type="ChEBI" id="CHEBI:29101"/>
        <label>1</label>
    </ligand>
</feature>
<reference evidence="9 10" key="1">
    <citation type="submission" date="2018-04" db="EMBL/GenBank/DDBJ databases">
        <title>The genome of golden apple snail Pomacea canaliculata provides insight into stress tolerance and invasive adaptation.</title>
        <authorList>
            <person name="Liu C."/>
            <person name="Liu B."/>
            <person name="Ren Y."/>
            <person name="Zhang Y."/>
            <person name="Wang H."/>
            <person name="Li S."/>
            <person name="Jiang F."/>
            <person name="Yin L."/>
            <person name="Zhang G."/>
            <person name="Qian W."/>
            <person name="Fan W."/>
        </authorList>
    </citation>
    <scope>NUCLEOTIDE SEQUENCE [LARGE SCALE GENOMIC DNA]</scope>
    <source>
        <strain evidence="9">SZHN2017</strain>
        <tissue evidence="9">Muscle</tissue>
    </source>
</reference>
<dbReference type="OrthoDB" id="6581954at2759"/>
<feature type="transmembrane region" description="Helical" evidence="8">
    <location>
        <begin position="467"/>
        <end position="487"/>
    </location>
</feature>
<evidence type="ECO:0000256" key="6">
    <source>
        <dbReference type="PIRSR" id="PIRSR600175-1"/>
    </source>
</evidence>
<name>A0A2T7PHH1_POMCA</name>
<evidence type="ECO:0000256" key="1">
    <source>
        <dbReference type="ARBA" id="ARBA00004141"/>
    </source>
</evidence>
<feature type="transmembrane region" description="Helical" evidence="8">
    <location>
        <begin position="220"/>
        <end position="241"/>
    </location>
</feature>
<feature type="transmembrane region" description="Helical" evidence="8">
    <location>
        <begin position="385"/>
        <end position="405"/>
    </location>
</feature>
<gene>
    <name evidence="9" type="ORF">C0Q70_08315</name>
</gene>
<dbReference type="GO" id="GO:0043005">
    <property type="term" value="C:neuron projection"/>
    <property type="evidence" value="ECO:0007669"/>
    <property type="project" value="TreeGrafter"/>
</dbReference>
<feature type="transmembrane region" description="Helical" evidence="8">
    <location>
        <begin position="173"/>
        <end position="200"/>
    </location>
</feature>
<dbReference type="GO" id="GO:0005886">
    <property type="term" value="C:plasma membrane"/>
    <property type="evidence" value="ECO:0007669"/>
    <property type="project" value="TreeGrafter"/>
</dbReference>
<organism evidence="9 10">
    <name type="scientific">Pomacea canaliculata</name>
    <name type="common">Golden apple snail</name>
    <dbReference type="NCBI Taxonomy" id="400727"/>
    <lineage>
        <taxon>Eukaryota</taxon>
        <taxon>Metazoa</taxon>
        <taxon>Spiralia</taxon>
        <taxon>Lophotrochozoa</taxon>
        <taxon>Mollusca</taxon>
        <taxon>Gastropoda</taxon>
        <taxon>Caenogastropoda</taxon>
        <taxon>Architaenioglossa</taxon>
        <taxon>Ampullarioidea</taxon>
        <taxon>Ampullariidae</taxon>
        <taxon>Pomacea</taxon>
    </lineage>
</organism>
<evidence type="ECO:0000256" key="7">
    <source>
        <dbReference type="PIRSR" id="PIRSR600175-2"/>
    </source>
</evidence>
<keyword evidence="6" id="KW-0915">Sodium</keyword>
<feature type="transmembrane region" description="Helical" evidence="8">
    <location>
        <begin position="142"/>
        <end position="161"/>
    </location>
</feature>
<evidence type="ECO:0000313" key="9">
    <source>
        <dbReference type="EMBL" id="PVD32868.1"/>
    </source>
</evidence>
<protein>
    <submittedName>
        <fullName evidence="9">Uncharacterized protein</fullName>
    </submittedName>
</protein>
<keyword evidence="2" id="KW-0813">Transport</keyword>
<evidence type="ECO:0000256" key="2">
    <source>
        <dbReference type="ARBA" id="ARBA00022448"/>
    </source>
</evidence>
<dbReference type="PRINTS" id="PR00176">
    <property type="entry name" value="NANEUSMPORT"/>
</dbReference>
<evidence type="ECO:0000313" key="10">
    <source>
        <dbReference type="Proteomes" id="UP000245119"/>
    </source>
</evidence>
<feature type="transmembrane region" description="Helical" evidence="8">
    <location>
        <begin position="253"/>
        <end position="277"/>
    </location>
</feature>
<keyword evidence="7" id="KW-1015">Disulfide bond</keyword>
<dbReference type="PANTHER" id="PTHR11616">
    <property type="entry name" value="SODIUM/CHLORIDE DEPENDENT TRANSPORTER"/>
    <property type="match status" value="1"/>
</dbReference>
<comment type="caution">
    <text evidence="9">The sequence shown here is derived from an EMBL/GenBank/DDBJ whole genome shotgun (WGS) entry which is preliminary data.</text>
</comment>
<proteinExistence type="predicted"/>
<dbReference type="PROSITE" id="PS50267">
    <property type="entry name" value="NA_NEUROTRAN_SYMP_3"/>
    <property type="match status" value="1"/>
</dbReference>
<dbReference type="GO" id="GO:0005335">
    <property type="term" value="F:serotonin:sodium:chloride symporter activity"/>
    <property type="evidence" value="ECO:0007669"/>
    <property type="project" value="TreeGrafter"/>
</dbReference>
<dbReference type="GO" id="GO:0098793">
    <property type="term" value="C:presynapse"/>
    <property type="evidence" value="ECO:0007669"/>
    <property type="project" value="GOC"/>
</dbReference>
<feature type="binding site" evidence="6">
    <location>
        <position position="328"/>
    </location>
    <ligand>
        <name>Na(+)</name>
        <dbReference type="ChEBI" id="CHEBI:29101"/>
        <label>1</label>
    </ligand>
</feature>
<evidence type="ECO:0000256" key="4">
    <source>
        <dbReference type="ARBA" id="ARBA00022989"/>
    </source>
</evidence>
<keyword evidence="5 8" id="KW-0472">Membrane</keyword>
<dbReference type="GO" id="GO:0051378">
    <property type="term" value="F:serotonin binding"/>
    <property type="evidence" value="ECO:0007669"/>
    <property type="project" value="TreeGrafter"/>
</dbReference>
<evidence type="ECO:0000256" key="3">
    <source>
        <dbReference type="ARBA" id="ARBA00022692"/>
    </source>
</evidence>
<dbReference type="InterPro" id="IPR037272">
    <property type="entry name" value="SNS_sf"/>
</dbReference>
<evidence type="ECO:0000256" key="8">
    <source>
        <dbReference type="SAM" id="Phobius"/>
    </source>
</evidence>
<dbReference type="InterPro" id="IPR000175">
    <property type="entry name" value="Na/ntran_symport"/>
</dbReference>
<keyword evidence="3 8" id="KW-0812">Transmembrane</keyword>
<keyword evidence="6" id="KW-0479">Metal-binding</keyword>
<dbReference type="AlphaFoldDB" id="A0A2T7PHH1"/>
<feature type="transmembrane region" description="Helical" evidence="8">
    <location>
        <begin position="297"/>
        <end position="322"/>
    </location>
</feature>
<feature type="binding site" evidence="6">
    <location>
        <position position="324"/>
    </location>
    <ligand>
        <name>Na(+)</name>
        <dbReference type="ChEBI" id="CHEBI:29101"/>
        <label>1</label>
    </ligand>
</feature>
<feature type="binding site" evidence="6">
    <location>
        <position position="227"/>
    </location>
    <ligand>
        <name>Na(+)</name>
        <dbReference type="ChEBI" id="CHEBI:29101"/>
        <label>1</label>
    </ligand>
</feature>
<feature type="binding site" evidence="6">
    <location>
        <position position="327"/>
    </location>
    <ligand>
        <name>Na(+)</name>
        <dbReference type="ChEBI" id="CHEBI:29101"/>
        <label>1</label>
    </ligand>
</feature>
<keyword evidence="4 8" id="KW-1133">Transmembrane helix</keyword>
<dbReference type="Proteomes" id="UP000245119">
    <property type="component" value="Linkage Group LG4"/>
</dbReference>
<feature type="transmembrane region" description="Helical" evidence="8">
    <location>
        <begin position="45"/>
        <end position="69"/>
    </location>
</feature>
<keyword evidence="10" id="KW-1185">Reference proteome</keyword>
<accession>A0A2T7PHH1</accession>
<feature type="transmembrane region" description="Helical" evidence="8">
    <location>
        <begin position="425"/>
        <end position="447"/>
    </location>
</feature>